<dbReference type="RefSeq" id="WP_110250740.1">
    <property type="nucleotide sequence ID" value="NZ_QJJR01000003.1"/>
</dbReference>
<evidence type="ECO:0000256" key="1">
    <source>
        <dbReference type="SAM" id="Phobius"/>
    </source>
</evidence>
<dbReference type="Proteomes" id="UP000247922">
    <property type="component" value="Unassembled WGS sequence"/>
</dbReference>
<reference evidence="2 3" key="1">
    <citation type="submission" date="2018-05" db="EMBL/GenBank/DDBJ databases">
        <title>Genomic Encyclopedia of Type Strains, Phase IV (KMG-IV): sequencing the most valuable type-strain genomes for metagenomic binning, comparative biology and taxonomic classification.</title>
        <authorList>
            <person name="Goeker M."/>
        </authorList>
    </citation>
    <scope>NUCLEOTIDE SEQUENCE [LARGE SCALE GENOMIC DNA]</scope>
    <source>
        <strain evidence="2 3">DSM 22440</strain>
    </source>
</reference>
<gene>
    <name evidence="2" type="ORF">DES38_103123</name>
</gene>
<sequence>MNTTRIKTIIKQMTKWQWAFIGLLTLNFIILAGMMTLLVLSPPQSDLLPEPNYIEEPGASFTVNATKHDLNTLINDYLDQVLRSDQADFSVLIDEDFALSGTFTAFGIPVPLNVRMDPVVQANGDLVLEVNEMSLGLLNLPRDRILHYINRQVSTPDWLYFDSTNEQLYLAVTQIEIQSNFRFSVESLDLSDDDISFTFKIPEGDHDDAFNETNAN</sequence>
<keyword evidence="3" id="KW-1185">Reference proteome</keyword>
<dbReference type="EMBL" id="QJJR01000003">
    <property type="protein sequence ID" value="PXW92107.1"/>
    <property type="molecule type" value="Genomic_DNA"/>
</dbReference>
<comment type="caution">
    <text evidence="2">The sequence shown here is derived from an EMBL/GenBank/DDBJ whole genome shotgun (WGS) entry which is preliminary data.</text>
</comment>
<dbReference type="Pfam" id="PF09911">
    <property type="entry name" value="DUF2140"/>
    <property type="match status" value="1"/>
</dbReference>
<dbReference type="AlphaFoldDB" id="A0A2V3WI41"/>
<dbReference type="InterPro" id="IPR018672">
    <property type="entry name" value="DUF2140"/>
</dbReference>
<evidence type="ECO:0000313" key="3">
    <source>
        <dbReference type="Proteomes" id="UP000247922"/>
    </source>
</evidence>
<name>A0A2V3WI41_9BACI</name>
<organism evidence="2 3">
    <name type="scientific">Streptohalobacillus salinus</name>
    <dbReference type="NCBI Taxonomy" id="621096"/>
    <lineage>
        <taxon>Bacteria</taxon>
        <taxon>Bacillati</taxon>
        <taxon>Bacillota</taxon>
        <taxon>Bacilli</taxon>
        <taxon>Bacillales</taxon>
        <taxon>Bacillaceae</taxon>
        <taxon>Streptohalobacillus</taxon>
    </lineage>
</organism>
<keyword evidence="1" id="KW-1133">Transmembrane helix</keyword>
<feature type="transmembrane region" description="Helical" evidence="1">
    <location>
        <begin position="20"/>
        <end position="40"/>
    </location>
</feature>
<proteinExistence type="predicted"/>
<accession>A0A2V3WI41</accession>
<evidence type="ECO:0000313" key="2">
    <source>
        <dbReference type="EMBL" id="PXW92107.1"/>
    </source>
</evidence>
<dbReference type="OrthoDB" id="2412610at2"/>
<keyword evidence="1" id="KW-0812">Transmembrane</keyword>
<protein>
    <submittedName>
        <fullName evidence="2">Uncharacterized protein YpmS</fullName>
    </submittedName>
</protein>
<keyword evidence="1" id="KW-0472">Membrane</keyword>